<keyword evidence="3" id="KW-1185">Reference proteome</keyword>
<sequence length="119" mass="12877">MSHGLWQLDEGGGAGSICRCRQSRPVMPRICWSDSRVLTGRALAGFPGSAYQGVNMAKALYGHVGAAPDRRLLDEVTRLRATVQALEFEITRLRAENDRLAAAAAEADDLLRLAEPALT</sequence>
<dbReference type="HOGENOM" id="CLU_2059781_0_0_11"/>
<dbReference type="KEGG" id="stp:Strop_1290"/>
<organism evidence="2 3">
    <name type="scientific">Salinispora tropica (strain ATCC BAA-916 / DSM 44818 / JCM 13857 / NBRC 105044 / CNB-440)</name>
    <dbReference type="NCBI Taxonomy" id="369723"/>
    <lineage>
        <taxon>Bacteria</taxon>
        <taxon>Bacillati</taxon>
        <taxon>Actinomycetota</taxon>
        <taxon>Actinomycetes</taxon>
        <taxon>Micromonosporales</taxon>
        <taxon>Micromonosporaceae</taxon>
        <taxon>Salinispora</taxon>
    </lineage>
</organism>
<dbReference type="AlphaFoldDB" id="A4X4G0"/>
<gene>
    <name evidence="2" type="ordered locus">Strop_1290</name>
</gene>
<accession>A4X4G0</accession>
<evidence type="ECO:0000256" key="1">
    <source>
        <dbReference type="SAM" id="Coils"/>
    </source>
</evidence>
<feature type="coiled-coil region" evidence="1">
    <location>
        <begin position="76"/>
        <end position="113"/>
    </location>
</feature>
<dbReference type="Proteomes" id="UP000000235">
    <property type="component" value="Chromosome"/>
</dbReference>
<protein>
    <submittedName>
        <fullName evidence="2">Uncharacterized protein</fullName>
    </submittedName>
</protein>
<name>A4X4G0_SALTO</name>
<reference evidence="3" key="1">
    <citation type="journal article" date="2007" name="Proc. Natl. Acad. Sci. U.S.A.">
        <title>Genome sequencing reveals complex secondary metabolome in the marine actinomycete Salinispora tropica.</title>
        <authorList>
            <person name="Udwary D.W."/>
            <person name="Zeigler L."/>
            <person name="Asolkar R.N."/>
            <person name="Singan V."/>
            <person name="Lapidus A."/>
            <person name="Fenical W."/>
            <person name="Jensen P.R."/>
            <person name="Moore B.S."/>
        </authorList>
    </citation>
    <scope>NUCLEOTIDE SEQUENCE [LARGE SCALE GENOMIC DNA]</scope>
    <source>
        <strain evidence="3">ATCC BAA-916 / DSM 44818 / CNB-440</strain>
    </source>
</reference>
<evidence type="ECO:0000313" key="3">
    <source>
        <dbReference type="Proteomes" id="UP000000235"/>
    </source>
</evidence>
<dbReference type="STRING" id="369723.Strop_1290"/>
<proteinExistence type="predicted"/>
<evidence type="ECO:0000313" key="2">
    <source>
        <dbReference type="EMBL" id="ABP53760.1"/>
    </source>
</evidence>
<dbReference type="EMBL" id="CP000667">
    <property type="protein sequence ID" value="ABP53760.1"/>
    <property type="molecule type" value="Genomic_DNA"/>
</dbReference>
<dbReference type="eggNOG" id="ENOG5033G9I">
    <property type="taxonomic scope" value="Bacteria"/>
</dbReference>
<keyword evidence="1" id="KW-0175">Coiled coil</keyword>